<evidence type="ECO:0000259" key="1">
    <source>
        <dbReference type="Pfam" id="PF01323"/>
    </source>
</evidence>
<keyword evidence="2" id="KW-0413">Isomerase</keyword>
<proteinExistence type="predicted"/>
<organism evidence="2 3">
    <name type="scientific">Hoyosella altamirensis</name>
    <dbReference type="NCBI Taxonomy" id="616997"/>
    <lineage>
        <taxon>Bacteria</taxon>
        <taxon>Bacillati</taxon>
        <taxon>Actinomycetota</taxon>
        <taxon>Actinomycetes</taxon>
        <taxon>Mycobacteriales</taxon>
        <taxon>Hoyosellaceae</taxon>
        <taxon>Hoyosella</taxon>
    </lineage>
</organism>
<feature type="domain" description="DSBA-like thioredoxin" evidence="1">
    <location>
        <begin position="15"/>
        <end position="205"/>
    </location>
</feature>
<dbReference type="InterPro" id="IPR001853">
    <property type="entry name" value="DSBA-like_thioredoxin_dom"/>
</dbReference>
<dbReference type="InterPro" id="IPR036249">
    <property type="entry name" value="Thioredoxin-like_sf"/>
</dbReference>
<dbReference type="GO" id="GO:0016853">
    <property type="term" value="F:isomerase activity"/>
    <property type="evidence" value="ECO:0007669"/>
    <property type="project" value="UniProtKB-KW"/>
</dbReference>
<dbReference type="EMBL" id="JACHWS010000003">
    <property type="protein sequence ID" value="MBB3039292.1"/>
    <property type="molecule type" value="Genomic_DNA"/>
</dbReference>
<dbReference type="SUPFAM" id="SSF52833">
    <property type="entry name" value="Thioredoxin-like"/>
    <property type="match status" value="1"/>
</dbReference>
<dbReference type="GO" id="GO:0016491">
    <property type="term" value="F:oxidoreductase activity"/>
    <property type="evidence" value="ECO:0007669"/>
    <property type="project" value="InterPro"/>
</dbReference>
<name>A0A839RQN1_9ACTN</name>
<keyword evidence="3" id="KW-1185">Reference proteome</keyword>
<dbReference type="PANTHER" id="PTHR13887:SF41">
    <property type="entry name" value="THIOREDOXIN SUPERFAMILY PROTEIN"/>
    <property type="match status" value="1"/>
</dbReference>
<reference evidence="2 3" key="1">
    <citation type="submission" date="2020-08" db="EMBL/GenBank/DDBJ databases">
        <title>Sequencing the genomes of 1000 actinobacteria strains.</title>
        <authorList>
            <person name="Klenk H.-P."/>
        </authorList>
    </citation>
    <scope>NUCLEOTIDE SEQUENCE [LARGE SCALE GENOMIC DNA]</scope>
    <source>
        <strain evidence="2 3">DSM 45258</strain>
    </source>
</reference>
<sequence>MPALAPRTAGDIMRVELVFDFPCVWSYFTFHRLQRSLARYRAAGGTADVIFRPFQLAPEASKVGEPKRDVLRRMFGNSTEDAIAGIESLAAAENLQFRHSSAVWSNTLDAHRLAHLAQAQGHGERMVERLFRAHHTDELNIADPAVLRRLSEATGVRWQNVSDAAVRAELDSVRREGVRSIPALRFDGGEWVIGAQSETALHAALTGTATSAA</sequence>
<dbReference type="AlphaFoldDB" id="A0A839RQN1"/>
<gene>
    <name evidence="2" type="ORF">FHU29_003761</name>
</gene>
<dbReference type="PANTHER" id="PTHR13887">
    <property type="entry name" value="GLUTATHIONE S-TRANSFERASE KAPPA"/>
    <property type="match status" value="1"/>
</dbReference>
<dbReference type="Gene3D" id="3.40.30.10">
    <property type="entry name" value="Glutaredoxin"/>
    <property type="match status" value="1"/>
</dbReference>
<dbReference type="CDD" id="cd03024">
    <property type="entry name" value="DsbA_FrnE"/>
    <property type="match status" value="1"/>
</dbReference>
<dbReference type="Proteomes" id="UP000567922">
    <property type="component" value="Unassembled WGS sequence"/>
</dbReference>
<evidence type="ECO:0000313" key="2">
    <source>
        <dbReference type="EMBL" id="MBB3039292.1"/>
    </source>
</evidence>
<dbReference type="RefSeq" id="WP_064442556.1">
    <property type="nucleotide sequence ID" value="NZ_BDDI01000028.1"/>
</dbReference>
<comment type="caution">
    <text evidence="2">The sequence shown here is derived from an EMBL/GenBank/DDBJ whole genome shotgun (WGS) entry which is preliminary data.</text>
</comment>
<dbReference type="Pfam" id="PF01323">
    <property type="entry name" value="DSBA"/>
    <property type="match status" value="1"/>
</dbReference>
<protein>
    <submittedName>
        <fullName evidence="2">Putative DsbA family dithiol-disulfide isomerase</fullName>
    </submittedName>
</protein>
<accession>A0A839RQN1</accession>
<evidence type="ECO:0000313" key="3">
    <source>
        <dbReference type="Proteomes" id="UP000567922"/>
    </source>
</evidence>